<protein>
    <recommendedName>
        <fullName evidence="5">Transmembrane protein</fullName>
    </recommendedName>
</protein>
<dbReference type="AlphaFoldDB" id="A0ABD5CB85"/>
<feature type="region of interest" description="Disordered" evidence="1">
    <location>
        <begin position="266"/>
        <end position="297"/>
    </location>
</feature>
<dbReference type="EMBL" id="JAVIZN010000002">
    <property type="protein sequence ID" value="MDR6202526.1"/>
    <property type="molecule type" value="Genomic_DNA"/>
</dbReference>
<proteinExistence type="predicted"/>
<name>A0ABD5CB85_9BURK</name>
<feature type="region of interest" description="Disordered" evidence="1">
    <location>
        <begin position="187"/>
        <end position="217"/>
    </location>
</feature>
<reference evidence="3 4" key="1">
    <citation type="submission" date="2023-08" db="EMBL/GenBank/DDBJ databases">
        <title>Genome sequencing of plant associated microbes to promote plant fitness in Sorghum bicolor and Oryza sativa.</title>
        <authorList>
            <person name="Coleman-Derr D."/>
        </authorList>
    </citation>
    <scope>NUCLEOTIDE SEQUENCE [LARGE SCALE GENOMIC DNA]</scope>
    <source>
        <strain evidence="3 4">SLBN-33</strain>
    </source>
</reference>
<gene>
    <name evidence="3" type="ORF">QF025_001246</name>
</gene>
<evidence type="ECO:0008006" key="5">
    <source>
        <dbReference type="Google" id="ProtNLM"/>
    </source>
</evidence>
<evidence type="ECO:0000313" key="3">
    <source>
        <dbReference type="EMBL" id="MDR6202526.1"/>
    </source>
</evidence>
<evidence type="ECO:0000256" key="1">
    <source>
        <dbReference type="SAM" id="MobiDB-lite"/>
    </source>
</evidence>
<keyword evidence="2" id="KW-0472">Membrane</keyword>
<accession>A0ABD5CB85</accession>
<keyword evidence="2" id="KW-0812">Transmembrane</keyword>
<feature type="transmembrane region" description="Helical" evidence="2">
    <location>
        <begin position="74"/>
        <end position="101"/>
    </location>
</feature>
<sequence length="403" mass="42013">MNAIQQRIHNQGAPPAGCALWLAFASTATALCISVLAGWQRGGWLSERIAWVAIGAVLVVTVHVLPALCRTAPVAVRVVGAGLWGICMVTTCYGHATFFLLAQEHAGASRVAALPSTVVPVLPVNSLSGPLTVRSLATIAAEHADVTVALARADVRRCVGDCPALRVTRVSLAAKLDALDAEADEAKRRQAAEDREQEETERVTAARDALRDSRRDDPVTSRLAASLGVTAARVDLVSGLVFAGVLESVACLFWFLALGPSEIARDPARDPIQGPVTDASRDAASVTPEVASGESPAVSALTRASSPVAASHASVVPQHSTVVPAFMPAGVATACQPPTDLARLVQAIEAGQVRATVAAIRRYLGCSQAKATALRRQLGFRSTELTAPADQSMRAEAVTAERP</sequence>
<evidence type="ECO:0000256" key="2">
    <source>
        <dbReference type="SAM" id="Phobius"/>
    </source>
</evidence>
<feature type="transmembrane region" description="Helical" evidence="2">
    <location>
        <begin position="19"/>
        <end position="37"/>
    </location>
</feature>
<feature type="transmembrane region" description="Helical" evidence="2">
    <location>
        <begin position="49"/>
        <end position="68"/>
    </location>
</feature>
<organism evidence="3 4">
    <name type="scientific">Paraburkholderia graminis</name>
    <dbReference type="NCBI Taxonomy" id="60548"/>
    <lineage>
        <taxon>Bacteria</taxon>
        <taxon>Pseudomonadati</taxon>
        <taxon>Pseudomonadota</taxon>
        <taxon>Betaproteobacteria</taxon>
        <taxon>Burkholderiales</taxon>
        <taxon>Burkholderiaceae</taxon>
        <taxon>Paraburkholderia</taxon>
    </lineage>
</organism>
<comment type="caution">
    <text evidence="3">The sequence shown here is derived from an EMBL/GenBank/DDBJ whole genome shotgun (WGS) entry which is preliminary data.</text>
</comment>
<dbReference type="RefSeq" id="WP_310030701.1">
    <property type="nucleotide sequence ID" value="NZ_JAVIZN010000002.1"/>
</dbReference>
<keyword evidence="2" id="KW-1133">Transmembrane helix</keyword>
<dbReference type="Proteomes" id="UP001245184">
    <property type="component" value="Unassembled WGS sequence"/>
</dbReference>
<evidence type="ECO:0000313" key="4">
    <source>
        <dbReference type="Proteomes" id="UP001245184"/>
    </source>
</evidence>